<gene>
    <name evidence="2" type="ORF">TNIT0693_LOCUS1967</name>
</gene>
<protein>
    <submittedName>
        <fullName evidence="2">Uncharacterized protein</fullName>
    </submittedName>
</protein>
<name>A0A7S1E3H3_9STRA</name>
<evidence type="ECO:0000313" key="2">
    <source>
        <dbReference type="EMBL" id="CAD8963883.1"/>
    </source>
</evidence>
<feature type="compositionally biased region" description="Basic residues" evidence="1">
    <location>
        <begin position="172"/>
        <end position="182"/>
    </location>
</feature>
<dbReference type="AlphaFoldDB" id="A0A7S1E3H3"/>
<evidence type="ECO:0000256" key="1">
    <source>
        <dbReference type="SAM" id="MobiDB-lite"/>
    </source>
</evidence>
<feature type="compositionally biased region" description="Basic and acidic residues" evidence="1">
    <location>
        <begin position="75"/>
        <end position="84"/>
    </location>
</feature>
<accession>A0A7S1E3H3</accession>
<sequence>MVQASLHNIQQTNLSSASSTGGMHNDILEEITSLRTQIKSMEEQEAKAINVMQQEIAELKRQMKNTPGISEETEGSDRSHDSSEKQQPAGVLKKGKKNISFAEEIESQQLFDGSNEDDQLRVGSKDAIGAVQETEKNDESRQLSNNINYDELQVGSTNTIEGVRKNQKRKFSFGKKGRKQRLRDRELGRLSSLQTKKKPFLDESAQCEAGGKELMNESASIQREPEELTDAGDEGNIEV</sequence>
<feature type="region of interest" description="Disordered" evidence="1">
    <location>
        <begin position="172"/>
        <end position="239"/>
    </location>
</feature>
<proteinExistence type="predicted"/>
<feature type="region of interest" description="Disordered" evidence="1">
    <location>
        <begin position="1"/>
        <end position="23"/>
    </location>
</feature>
<feature type="region of interest" description="Disordered" evidence="1">
    <location>
        <begin position="61"/>
        <end position="96"/>
    </location>
</feature>
<dbReference type="EMBL" id="HBFY01005135">
    <property type="protein sequence ID" value="CAD8963883.1"/>
    <property type="molecule type" value="Transcribed_RNA"/>
</dbReference>
<organism evidence="2">
    <name type="scientific">Thalassionema nitzschioides</name>
    <dbReference type="NCBI Taxonomy" id="33649"/>
    <lineage>
        <taxon>Eukaryota</taxon>
        <taxon>Sar</taxon>
        <taxon>Stramenopiles</taxon>
        <taxon>Ochrophyta</taxon>
        <taxon>Bacillariophyta</taxon>
        <taxon>Fragilariophyceae</taxon>
        <taxon>Fragilariophycidae</taxon>
        <taxon>Thalassionemales</taxon>
        <taxon>Thalassionemataceae</taxon>
        <taxon>Thalassionema</taxon>
    </lineage>
</organism>
<feature type="compositionally biased region" description="Acidic residues" evidence="1">
    <location>
        <begin position="227"/>
        <end position="239"/>
    </location>
</feature>
<feature type="compositionally biased region" description="Polar residues" evidence="1">
    <location>
        <begin position="1"/>
        <end position="22"/>
    </location>
</feature>
<reference evidence="2" key="1">
    <citation type="submission" date="2021-01" db="EMBL/GenBank/DDBJ databases">
        <authorList>
            <person name="Corre E."/>
            <person name="Pelletier E."/>
            <person name="Niang G."/>
            <person name="Scheremetjew M."/>
            <person name="Finn R."/>
            <person name="Kale V."/>
            <person name="Holt S."/>
            <person name="Cochrane G."/>
            <person name="Meng A."/>
            <person name="Brown T."/>
            <person name="Cohen L."/>
        </authorList>
    </citation>
    <scope>NUCLEOTIDE SEQUENCE</scope>
</reference>